<dbReference type="KEGG" id="hdu:HD_0128"/>
<dbReference type="EMBL" id="AE017143">
    <property type="protein sequence ID" value="AAP95127.1"/>
    <property type="molecule type" value="Genomic_DNA"/>
</dbReference>
<sequence length="30" mass="3627">MRLNFLINTIYQVTAFNRVARVLLRYLKSL</sequence>
<protein>
    <submittedName>
        <fullName evidence="1">Uncharacterized protein</fullName>
    </submittedName>
</protein>
<dbReference type="AlphaFoldDB" id="Q7VPF4"/>
<proteinExistence type="predicted"/>
<evidence type="ECO:0000313" key="2">
    <source>
        <dbReference type="Proteomes" id="UP000001022"/>
    </source>
</evidence>
<reference evidence="2" key="1">
    <citation type="submission" date="2003-06" db="EMBL/GenBank/DDBJ databases">
        <title>The complete genome sequence of Haemophilus ducreyi.</title>
        <authorList>
            <person name="Munson R.S. Jr."/>
            <person name="Ray W.C."/>
            <person name="Mahairas G."/>
            <person name="Sabo P."/>
            <person name="Mungur R."/>
            <person name="Johnson L."/>
            <person name="Nguyen D."/>
            <person name="Wang J."/>
            <person name="Forst C."/>
            <person name="Hood L."/>
        </authorList>
    </citation>
    <scope>NUCLEOTIDE SEQUENCE [LARGE SCALE GENOMIC DNA]</scope>
    <source>
        <strain evidence="2">35000HP / ATCC 700724</strain>
    </source>
</reference>
<gene>
    <name evidence="1" type="ordered locus">HD_0128</name>
</gene>
<accession>Q7VPF4</accession>
<organism evidence="1 2">
    <name type="scientific">Haemophilus ducreyi (strain 35000HP / ATCC 700724)</name>
    <dbReference type="NCBI Taxonomy" id="233412"/>
    <lineage>
        <taxon>Bacteria</taxon>
        <taxon>Pseudomonadati</taxon>
        <taxon>Pseudomonadota</taxon>
        <taxon>Gammaproteobacteria</taxon>
        <taxon>Pasteurellales</taxon>
        <taxon>Pasteurellaceae</taxon>
        <taxon>Haemophilus</taxon>
    </lineage>
</organism>
<evidence type="ECO:0000313" key="1">
    <source>
        <dbReference type="EMBL" id="AAP95127.1"/>
    </source>
</evidence>
<dbReference type="Proteomes" id="UP000001022">
    <property type="component" value="Chromosome"/>
</dbReference>
<keyword evidence="2" id="KW-1185">Reference proteome</keyword>
<dbReference type="HOGENOM" id="CLU_3403801_0_0_6"/>
<name>Q7VPF4_HAEDU</name>